<dbReference type="EMBL" id="FOBV01000001">
    <property type="protein sequence ID" value="SEM12513.1"/>
    <property type="molecule type" value="Genomic_DNA"/>
</dbReference>
<evidence type="ECO:0000313" key="2">
    <source>
        <dbReference type="Proteomes" id="UP000199450"/>
    </source>
</evidence>
<name>A0A1H7VTB5_9FLAO</name>
<dbReference type="AlphaFoldDB" id="A0A1H7VTB5"/>
<gene>
    <name evidence="1" type="ORF">SAMN05421856_101242</name>
</gene>
<accession>A0A1H7VTB5</accession>
<evidence type="ECO:0000313" key="1">
    <source>
        <dbReference type="EMBL" id="SEM12513.1"/>
    </source>
</evidence>
<dbReference type="RefSeq" id="WP_089998020.1">
    <property type="nucleotide sequence ID" value="NZ_FOBV01000001.1"/>
</dbReference>
<organism evidence="1 2">
    <name type="scientific">Chryseobacterium taichungense</name>
    <dbReference type="NCBI Taxonomy" id="295069"/>
    <lineage>
        <taxon>Bacteria</taxon>
        <taxon>Pseudomonadati</taxon>
        <taxon>Bacteroidota</taxon>
        <taxon>Flavobacteriia</taxon>
        <taxon>Flavobacteriales</taxon>
        <taxon>Weeksellaceae</taxon>
        <taxon>Chryseobacterium group</taxon>
        <taxon>Chryseobacterium</taxon>
    </lineage>
</organism>
<sequence length="85" mass="9526">MARFIELTQANDDGHKIIVNLDNIIRIIPNTDNPIESTIFFNVIFGGNGSSMPNNITVKENYFDIKDLITESSDNKIPTLDLNNS</sequence>
<reference evidence="2" key="1">
    <citation type="submission" date="2016-10" db="EMBL/GenBank/DDBJ databases">
        <authorList>
            <person name="Varghese N."/>
            <person name="Submissions S."/>
        </authorList>
    </citation>
    <scope>NUCLEOTIDE SEQUENCE [LARGE SCALE GENOMIC DNA]</scope>
    <source>
        <strain evidence="2">DSM 17453</strain>
    </source>
</reference>
<keyword evidence="2" id="KW-1185">Reference proteome</keyword>
<dbReference type="Proteomes" id="UP000199450">
    <property type="component" value="Unassembled WGS sequence"/>
</dbReference>
<proteinExistence type="predicted"/>
<protein>
    <submittedName>
        <fullName evidence="1">Uncharacterized protein</fullName>
    </submittedName>
</protein>
<dbReference type="STRING" id="295069.SAMN05421856_101242"/>